<sequence length="238" mass="24485">MQREQLLVAQGAEPGAAGRVVGLAGVVLCGGQSRRMGRPKAWLPFGGEALLQRVVRRLGEAAWPIAVVAAPGQALPPLPDGVLLVRDPVEGRGPMQGIAAGLDAVAPLAARAVVTSTDAPFLHPAFVRRLAELQAGGHAIAMPQADGRHHPLAAVYACAVRAEAAALLAEGQLRLTSLLARARTLVAGPALLLEDPALRAADPELRSLRNVNTPEEYAAALRELSGVAEAAGQGAGRP</sequence>
<evidence type="ECO:0000313" key="11">
    <source>
        <dbReference type="Proteomes" id="UP000014803"/>
    </source>
</evidence>
<evidence type="ECO:0000256" key="6">
    <source>
        <dbReference type="ARBA" id="ARBA00023134"/>
    </source>
</evidence>
<dbReference type="KEGG" id="scu:SCE1572_52600"/>
<evidence type="ECO:0000256" key="4">
    <source>
        <dbReference type="ARBA" id="ARBA00022741"/>
    </source>
</evidence>
<dbReference type="PANTHER" id="PTHR19136:SF81">
    <property type="entry name" value="MOLYBDENUM COFACTOR GUANYLYLTRANSFERASE"/>
    <property type="match status" value="1"/>
</dbReference>
<dbReference type="Gene3D" id="3.90.550.10">
    <property type="entry name" value="Spore Coat Polysaccharide Biosynthesis Protein SpsA, Chain A"/>
    <property type="match status" value="1"/>
</dbReference>
<feature type="binding site" evidence="8">
    <location>
        <position position="118"/>
    </location>
    <ligand>
        <name>Mg(2+)</name>
        <dbReference type="ChEBI" id="CHEBI:18420"/>
    </ligand>
</feature>
<comment type="function">
    <text evidence="8">Transfers a GMP moiety from GTP to Mo-molybdopterin (Mo-MPT) cofactor (Moco or molybdenum cofactor) to form Mo-molybdopterin guanine dinucleotide (Mo-MGD) cofactor.</text>
</comment>
<comment type="subcellular location">
    <subcellularLocation>
        <location evidence="8">Cytoplasm</location>
    </subcellularLocation>
</comment>
<dbReference type="PATRIC" id="fig|1254432.3.peg.11857"/>
<proteinExistence type="inferred from homology"/>
<dbReference type="HOGENOM" id="CLU_055597_3_2_7"/>
<keyword evidence="2 8" id="KW-0808">Transferase</keyword>
<dbReference type="GO" id="GO:0006777">
    <property type="term" value="P:Mo-molybdopterin cofactor biosynthetic process"/>
    <property type="evidence" value="ECO:0007669"/>
    <property type="project" value="UniProtKB-KW"/>
</dbReference>
<dbReference type="CDD" id="cd02503">
    <property type="entry name" value="MobA"/>
    <property type="match status" value="1"/>
</dbReference>
<reference evidence="10 11" key="1">
    <citation type="journal article" date="2013" name="Sci. Rep.">
        <title>Extraordinary expansion of a Sorangium cellulosum genome from an alkaline milieu.</title>
        <authorList>
            <person name="Han K."/>
            <person name="Li Z.F."/>
            <person name="Peng R."/>
            <person name="Zhu L.P."/>
            <person name="Zhou T."/>
            <person name="Wang L.G."/>
            <person name="Li S.G."/>
            <person name="Zhang X.B."/>
            <person name="Hu W."/>
            <person name="Wu Z.H."/>
            <person name="Qin N."/>
            <person name="Li Y.Z."/>
        </authorList>
    </citation>
    <scope>NUCLEOTIDE SEQUENCE [LARGE SCALE GENOMIC DNA]</scope>
    <source>
        <strain evidence="10 11">So0157-2</strain>
    </source>
</reference>
<dbReference type="InterPro" id="IPR025877">
    <property type="entry name" value="MobA-like_NTP_Trfase"/>
</dbReference>
<dbReference type="STRING" id="1254432.SCE1572_52600"/>
<comment type="similarity">
    <text evidence="8">Belongs to the MobA family.</text>
</comment>
<comment type="catalytic activity">
    <reaction evidence="8">
        <text>Mo-molybdopterin + GTP + H(+) = Mo-molybdopterin guanine dinucleotide + diphosphate</text>
        <dbReference type="Rhea" id="RHEA:34243"/>
        <dbReference type="ChEBI" id="CHEBI:15378"/>
        <dbReference type="ChEBI" id="CHEBI:33019"/>
        <dbReference type="ChEBI" id="CHEBI:37565"/>
        <dbReference type="ChEBI" id="CHEBI:71302"/>
        <dbReference type="ChEBI" id="CHEBI:71310"/>
        <dbReference type="EC" id="2.7.7.77"/>
    </reaction>
</comment>
<evidence type="ECO:0000256" key="5">
    <source>
        <dbReference type="ARBA" id="ARBA00022842"/>
    </source>
</evidence>
<dbReference type="EMBL" id="CP003969">
    <property type="protein sequence ID" value="AGP42404.1"/>
    <property type="molecule type" value="Genomic_DNA"/>
</dbReference>
<feature type="binding site" evidence="8">
    <location>
        <position position="40"/>
    </location>
    <ligand>
        <name>GTP</name>
        <dbReference type="ChEBI" id="CHEBI:37565"/>
    </ligand>
</feature>
<dbReference type="Pfam" id="PF12804">
    <property type="entry name" value="NTP_transf_3"/>
    <property type="match status" value="1"/>
</dbReference>
<dbReference type="OrthoDB" id="9779263at2"/>
<feature type="domain" description="MobA-like NTP transferase" evidence="9">
    <location>
        <begin position="25"/>
        <end position="180"/>
    </location>
</feature>
<gene>
    <name evidence="8" type="primary">mobA</name>
    <name evidence="10" type="ORF">SCE1572_52600</name>
</gene>
<feature type="binding site" evidence="8">
    <location>
        <position position="87"/>
    </location>
    <ligand>
        <name>GTP</name>
        <dbReference type="ChEBI" id="CHEBI:37565"/>
    </ligand>
</feature>
<name>S4YC40_SORCE</name>
<comment type="caution">
    <text evidence="8">Lacks conserved residue(s) required for the propagation of feature annotation.</text>
</comment>
<dbReference type="eggNOG" id="COG0746">
    <property type="taxonomic scope" value="Bacteria"/>
</dbReference>
<evidence type="ECO:0000256" key="2">
    <source>
        <dbReference type="ARBA" id="ARBA00022679"/>
    </source>
</evidence>
<feature type="binding site" evidence="8">
    <location>
        <position position="118"/>
    </location>
    <ligand>
        <name>GTP</name>
        <dbReference type="ChEBI" id="CHEBI:37565"/>
    </ligand>
</feature>
<dbReference type="PANTHER" id="PTHR19136">
    <property type="entry name" value="MOLYBDENUM COFACTOR GUANYLYLTRANSFERASE"/>
    <property type="match status" value="1"/>
</dbReference>
<dbReference type="Proteomes" id="UP000014803">
    <property type="component" value="Chromosome"/>
</dbReference>
<dbReference type="GO" id="GO:0005525">
    <property type="term" value="F:GTP binding"/>
    <property type="evidence" value="ECO:0007669"/>
    <property type="project" value="UniProtKB-UniRule"/>
</dbReference>
<dbReference type="GO" id="GO:0005737">
    <property type="term" value="C:cytoplasm"/>
    <property type="evidence" value="ECO:0007669"/>
    <property type="project" value="UniProtKB-SubCell"/>
</dbReference>
<keyword evidence="6 8" id="KW-0342">GTP-binding</keyword>
<evidence type="ECO:0000256" key="3">
    <source>
        <dbReference type="ARBA" id="ARBA00022723"/>
    </source>
</evidence>
<dbReference type="InterPro" id="IPR013482">
    <property type="entry name" value="Molybde_CF_guanTrfase"/>
</dbReference>
<protein>
    <recommendedName>
        <fullName evidence="8">Probable molybdenum cofactor guanylyltransferase</fullName>
        <shortName evidence="8">MoCo guanylyltransferase</shortName>
        <ecNumber evidence="8">2.7.7.77</ecNumber>
    </recommendedName>
    <alternativeName>
        <fullName evidence="8">GTP:molybdopterin guanylyltransferase</fullName>
    </alternativeName>
    <alternativeName>
        <fullName evidence="8">Mo-MPT guanylyltransferase</fullName>
    </alternativeName>
    <alternativeName>
        <fullName evidence="8">Molybdopterin guanylyltransferase</fullName>
    </alternativeName>
    <alternativeName>
        <fullName evidence="8">Molybdopterin-guanine dinucleotide synthase</fullName>
        <shortName evidence="8">MGD synthase</shortName>
    </alternativeName>
</protein>
<keyword evidence="5 8" id="KW-0460">Magnesium</keyword>
<dbReference type="AlphaFoldDB" id="S4YC40"/>
<keyword evidence="7 8" id="KW-0501">Molybdenum cofactor biosynthesis</keyword>
<evidence type="ECO:0000256" key="1">
    <source>
        <dbReference type="ARBA" id="ARBA00022490"/>
    </source>
</evidence>
<evidence type="ECO:0000259" key="9">
    <source>
        <dbReference type="Pfam" id="PF12804"/>
    </source>
</evidence>
<comment type="domain">
    <text evidence="8">The N-terminal domain determines nucleotide recognition and specific binding, while the C-terminal domain determines the specific binding to the target protein.</text>
</comment>
<dbReference type="GO" id="GO:0046872">
    <property type="term" value="F:metal ion binding"/>
    <property type="evidence" value="ECO:0007669"/>
    <property type="project" value="UniProtKB-KW"/>
</dbReference>
<dbReference type="SUPFAM" id="SSF53448">
    <property type="entry name" value="Nucleotide-diphospho-sugar transferases"/>
    <property type="match status" value="1"/>
</dbReference>
<comment type="cofactor">
    <cofactor evidence="8">
        <name>Mg(2+)</name>
        <dbReference type="ChEBI" id="CHEBI:18420"/>
    </cofactor>
</comment>
<keyword evidence="1 8" id="KW-0963">Cytoplasm</keyword>
<feature type="binding site" evidence="8">
    <location>
        <begin position="28"/>
        <end position="30"/>
    </location>
    <ligand>
        <name>GTP</name>
        <dbReference type="ChEBI" id="CHEBI:37565"/>
    </ligand>
</feature>
<keyword evidence="4 8" id="KW-0547">Nucleotide-binding</keyword>
<dbReference type="HAMAP" id="MF_00316">
    <property type="entry name" value="MobA"/>
    <property type="match status" value="1"/>
</dbReference>
<evidence type="ECO:0000256" key="7">
    <source>
        <dbReference type="ARBA" id="ARBA00023150"/>
    </source>
</evidence>
<evidence type="ECO:0000313" key="10">
    <source>
        <dbReference type="EMBL" id="AGP42404.1"/>
    </source>
</evidence>
<evidence type="ECO:0000256" key="8">
    <source>
        <dbReference type="HAMAP-Rule" id="MF_00316"/>
    </source>
</evidence>
<accession>S4YC40</accession>
<dbReference type="EC" id="2.7.7.77" evidence="8"/>
<dbReference type="InterPro" id="IPR029044">
    <property type="entry name" value="Nucleotide-diphossugar_trans"/>
</dbReference>
<dbReference type="GO" id="GO:0061603">
    <property type="term" value="F:molybdenum cofactor guanylyltransferase activity"/>
    <property type="evidence" value="ECO:0007669"/>
    <property type="project" value="UniProtKB-EC"/>
</dbReference>
<organism evidence="10 11">
    <name type="scientific">Sorangium cellulosum So0157-2</name>
    <dbReference type="NCBI Taxonomy" id="1254432"/>
    <lineage>
        <taxon>Bacteria</taxon>
        <taxon>Pseudomonadati</taxon>
        <taxon>Myxococcota</taxon>
        <taxon>Polyangia</taxon>
        <taxon>Polyangiales</taxon>
        <taxon>Polyangiaceae</taxon>
        <taxon>Sorangium</taxon>
    </lineage>
</organism>
<keyword evidence="3 8" id="KW-0479">Metal-binding</keyword>